<feature type="region of interest" description="Disordered" evidence="1">
    <location>
        <begin position="1"/>
        <end position="27"/>
    </location>
</feature>
<keyword evidence="2" id="KW-0812">Transmembrane</keyword>
<feature type="transmembrane region" description="Helical" evidence="2">
    <location>
        <begin position="42"/>
        <end position="66"/>
    </location>
</feature>
<evidence type="ECO:0000256" key="1">
    <source>
        <dbReference type="SAM" id="MobiDB-lite"/>
    </source>
</evidence>
<keyword evidence="2" id="KW-1133">Transmembrane helix</keyword>
<dbReference type="RefSeq" id="WP_016455379.1">
    <property type="nucleotide sequence ID" value="NZ_KE150269.1"/>
</dbReference>
<sequence length="234" mass="25480">MRADEEFSWANPPDVKQAGKLDEFSSDGLPEKRKQSVLVKALKGFVAGLALVTAGVLAGTLIFGGVKSSTIEEPQPPEQHVVEIGPDDKVVASSTLDGKKFSVIESDCAMANSCKYEFKSSDLAEPVAIAEGRTFYGFQMFDQQSGVVGFAPDDGPQIMLTNDGGATWHRLDLQIPDDWPVEATFLQSAQTSGTPSQPIYEFTLNYPSWEDRGDKGLTFRSRNLGQSWELVGRP</sequence>
<dbReference type="EMBL" id="AGZR01000005">
    <property type="protein sequence ID" value="EPD33004.1"/>
    <property type="molecule type" value="Genomic_DNA"/>
</dbReference>
<keyword evidence="4" id="KW-1185">Reference proteome</keyword>
<dbReference type="HOGENOM" id="CLU_1184202_0_0_11"/>
<dbReference type="STRING" id="883161.HMPREF9306_00533"/>
<evidence type="ECO:0000256" key="2">
    <source>
        <dbReference type="SAM" id="Phobius"/>
    </source>
</evidence>
<comment type="caution">
    <text evidence="3">The sequence shown here is derived from an EMBL/GenBank/DDBJ whole genome shotgun (WGS) entry which is preliminary data.</text>
</comment>
<accession>S2WZ27</accession>
<evidence type="ECO:0000313" key="4">
    <source>
        <dbReference type="Proteomes" id="UP000014417"/>
    </source>
</evidence>
<dbReference type="Gene3D" id="2.130.10.10">
    <property type="entry name" value="YVTN repeat-like/Quinoprotein amine dehydrogenase"/>
    <property type="match status" value="1"/>
</dbReference>
<feature type="compositionally biased region" description="Basic and acidic residues" evidence="1">
    <location>
        <begin position="17"/>
        <end position="27"/>
    </location>
</feature>
<dbReference type="AlphaFoldDB" id="S2WZ27"/>
<keyword evidence="2" id="KW-0472">Membrane</keyword>
<dbReference type="SUPFAM" id="SSF50939">
    <property type="entry name" value="Sialidases"/>
    <property type="match status" value="1"/>
</dbReference>
<organism evidence="3 4">
    <name type="scientific">Propionimicrobium lymphophilum ACS-093-V-SCH5</name>
    <dbReference type="NCBI Taxonomy" id="883161"/>
    <lineage>
        <taxon>Bacteria</taxon>
        <taxon>Bacillati</taxon>
        <taxon>Actinomycetota</taxon>
        <taxon>Actinomycetes</taxon>
        <taxon>Propionibacteriales</taxon>
        <taxon>Propionibacteriaceae</taxon>
        <taxon>Propionimicrobium</taxon>
    </lineage>
</organism>
<gene>
    <name evidence="3" type="ORF">HMPREF9306_00533</name>
</gene>
<evidence type="ECO:0000313" key="3">
    <source>
        <dbReference type="EMBL" id="EPD33004.1"/>
    </source>
</evidence>
<reference evidence="3 4" key="1">
    <citation type="submission" date="2013-04" db="EMBL/GenBank/DDBJ databases">
        <title>The Genome Sequence of Propionimicrobium lymphophilum ACS-093-V-SCH5.</title>
        <authorList>
            <consortium name="The Broad Institute Genomics Platform"/>
            <person name="Earl A."/>
            <person name="Ward D."/>
            <person name="Feldgarden M."/>
            <person name="Gevers D."/>
            <person name="Saerens B."/>
            <person name="Vaneechoutte M."/>
            <person name="Walker B."/>
            <person name="Young S."/>
            <person name="Zeng Q."/>
            <person name="Gargeya S."/>
            <person name="Fitzgerald M."/>
            <person name="Haas B."/>
            <person name="Abouelleil A."/>
            <person name="Allen A.W."/>
            <person name="Alvarado L."/>
            <person name="Arachchi H.M."/>
            <person name="Berlin A.M."/>
            <person name="Chapman S.B."/>
            <person name="Gainer-Dewar J."/>
            <person name="Goldberg J."/>
            <person name="Griggs A."/>
            <person name="Gujja S."/>
            <person name="Hansen M."/>
            <person name="Howarth C."/>
            <person name="Imamovic A."/>
            <person name="Ireland A."/>
            <person name="Larimer J."/>
            <person name="McCowan C."/>
            <person name="Murphy C."/>
            <person name="Pearson M."/>
            <person name="Poon T.W."/>
            <person name="Priest M."/>
            <person name="Roberts A."/>
            <person name="Saif S."/>
            <person name="Shea T."/>
            <person name="Sisk P."/>
            <person name="Sykes S."/>
            <person name="Wortman J."/>
            <person name="Nusbaum C."/>
            <person name="Birren B."/>
        </authorList>
    </citation>
    <scope>NUCLEOTIDE SEQUENCE [LARGE SCALE GENOMIC DNA]</scope>
    <source>
        <strain evidence="3 4">ACS-093-V-SCH5</strain>
    </source>
</reference>
<evidence type="ECO:0008006" key="5">
    <source>
        <dbReference type="Google" id="ProtNLM"/>
    </source>
</evidence>
<dbReference type="Proteomes" id="UP000014417">
    <property type="component" value="Unassembled WGS sequence"/>
</dbReference>
<dbReference type="InterPro" id="IPR036278">
    <property type="entry name" value="Sialidase_sf"/>
</dbReference>
<name>S2WZ27_9ACTN</name>
<protein>
    <recommendedName>
        <fullName evidence="5">Photosynthesis system II assembly factor Ycf48/Hcf136-like domain-containing protein</fullName>
    </recommendedName>
</protein>
<dbReference type="InterPro" id="IPR015943">
    <property type="entry name" value="WD40/YVTN_repeat-like_dom_sf"/>
</dbReference>
<dbReference type="OrthoDB" id="9813892at2"/>
<proteinExistence type="predicted"/>